<evidence type="ECO:0000259" key="7">
    <source>
        <dbReference type="PROSITE" id="PS51379"/>
    </source>
</evidence>
<dbReference type="GO" id="GO:0016491">
    <property type="term" value="F:oxidoreductase activity"/>
    <property type="evidence" value="ECO:0007669"/>
    <property type="project" value="UniProtKB-ARBA"/>
</dbReference>
<dbReference type="RefSeq" id="WP_012185905.1">
    <property type="nucleotide sequence ID" value="NC_009954.1"/>
</dbReference>
<dbReference type="PROSITE" id="PS00198">
    <property type="entry name" value="4FE4S_FER_1"/>
    <property type="match status" value="1"/>
</dbReference>
<dbReference type="HOGENOM" id="CLU_023081_6_0_2"/>
<evidence type="ECO:0000256" key="5">
    <source>
        <dbReference type="ARBA" id="ARBA00023004"/>
    </source>
</evidence>
<sequence length="493" mass="56142">MVNVKVKYKGEDKDILETSPRYSEWVKEFSKGSGHLKARVEADEGTLGTIEMNKLTKVKPNLSDRKLYFINRIGELARSSRAFRNYMESCTHCGFCIDKCQMWLATRDPNNSPVGRADLIRNIYRRMRKLTFGLVDKLSDEEELKRLMDSVDLDKIWTYYYQCTECRRCAYFCPFGIDQAEITRSIRQIFVEMGMMPPFIAKTMECVYKTGNNMCITKDAALNVIDFTVSEISEQTGRKMEGVVDKDKADVLYIPSSTDFFTNIGTLKGAIAVMTELGLNWTMDSQALEVGNFGLFEDEYHLRRFGDNIVNAALRRKAKVVVFGECGHGWRAFKNYVVPRLAEHGINGISITQLTAWALKKGKLKISNKVDAVVTYHDPCNLARAGDLIEEPREILKSTVKEFREREHNRERTLCCGAGGGLLLDELMPLRVWAGWPSVYDAYRTGAQYMVAPCSIDKAQFPLVIEYHKVPLKFRGVSDFVYAALYGIDIDSV</sequence>
<feature type="domain" description="4Fe-4S ferredoxin-type" evidence="7">
    <location>
        <begin position="154"/>
        <end position="183"/>
    </location>
</feature>
<dbReference type="InterPro" id="IPR017900">
    <property type="entry name" value="4Fe4S_Fe_S_CS"/>
</dbReference>
<evidence type="ECO:0000256" key="3">
    <source>
        <dbReference type="ARBA" id="ARBA00022723"/>
    </source>
</evidence>
<evidence type="ECO:0000256" key="1">
    <source>
        <dbReference type="ARBA" id="ARBA00022448"/>
    </source>
</evidence>
<accession>A8MD30</accession>
<name>A8MD30_CALMQ</name>
<dbReference type="PANTHER" id="PTHR43551:SF1">
    <property type="entry name" value="HETERODISULFIDE REDUCTASE"/>
    <property type="match status" value="1"/>
</dbReference>
<protein>
    <submittedName>
        <fullName evidence="8">4Fe-4S ferredoxin iron-sulfur binding domain protein</fullName>
    </submittedName>
</protein>
<dbReference type="InterPro" id="IPR004017">
    <property type="entry name" value="Cys_rich_dom"/>
</dbReference>
<dbReference type="OrthoDB" id="42878at2157"/>
<dbReference type="SUPFAM" id="SSF46548">
    <property type="entry name" value="alpha-helical ferredoxin"/>
    <property type="match status" value="1"/>
</dbReference>
<evidence type="ECO:0000256" key="6">
    <source>
        <dbReference type="ARBA" id="ARBA00023014"/>
    </source>
</evidence>
<dbReference type="PANTHER" id="PTHR43551">
    <property type="entry name" value="FUMARATE REDUCTASE IRON-SULFUR SUBUNIT"/>
    <property type="match status" value="1"/>
</dbReference>
<gene>
    <name evidence="8" type="ordered locus">Cmaq_0851</name>
</gene>
<dbReference type="eggNOG" id="arCOG00333">
    <property type="taxonomic scope" value="Archaea"/>
</dbReference>
<evidence type="ECO:0000313" key="9">
    <source>
        <dbReference type="Proteomes" id="UP000001137"/>
    </source>
</evidence>
<organism evidence="8 9">
    <name type="scientific">Caldivirga maquilingensis (strain ATCC 700844 / DSM 13496 / JCM 10307 / IC-167)</name>
    <dbReference type="NCBI Taxonomy" id="397948"/>
    <lineage>
        <taxon>Archaea</taxon>
        <taxon>Thermoproteota</taxon>
        <taxon>Thermoprotei</taxon>
        <taxon>Thermoproteales</taxon>
        <taxon>Thermoproteaceae</taxon>
        <taxon>Caldivirga</taxon>
    </lineage>
</organism>
<keyword evidence="9" id="KW-1185">Reference proteome</keyword>
<dbReference type="STRING" id="397948.Cmaq_0851"/>
<keyword evidence="5" id="KW-0408">Iron</keyword>
<keyword evidence="1" id="KW-0813">Transport</keyword>
<dbReference type="Pfam" id="PF13183">
    <property type="entry name" value="Fer4_8"/>
    <property type="match status" value="1"/>
</dbReference>
<keyword evidence="3" id="KW-0479">Metal-binding</keyword>
<evidence type="ECO:0000256" key="2">
    <source>
        <dbReference type="ARBA" id="ARBA00022485"/>
    </source>
</evidence>
<dbReference type="Proteomes" id="UP000001137">
    <property type="component" value="Chromosome"/>
</dbReference>
<dbReference type="Pfam" id="PF02754">
    <property type="entry name" value="CCG"/>
    <property type="match status" value="1"/>
</dbReference>
<dbReference type="GO" id="GO:0051539">
    <property type="term" value="F:4 iron, 4 sulfur cluster binding"/>
    <property type="evidence" value="ECO:0007669"/>
    <property type="project" value="UniProtKB-KW"/>
</dbReference>
<evidence type="ECO:0000256" key="4">
    <source>
        <dbReference type="ARBA" id="ARBA00022982"/>
    </source>
</evidence>
<dbReference type="AlphaFoldDB" id="A8MD30"/>
<dbReference type="EMBL" id="CP000852">
    <property type="protein sequence ID" value="ABW01686.1"/>
    <property type="molecule type" value="Genomic_DNA"/>
</dbReference>
<keyword evidence="6" id="KW-0411">Iron-sulfur</keyword>
<dbReference type="Gene3D" id="1.10.1060.10">
    <property type="entry name" value="Alpha-helical ferredoxin"/>
    <property type="match status" value="1"/>
</dbReference>
<proteinExistence type="predicted"/>
<keyword evidence="2" id="KW-0004">4Fe-4S</keyword>
<dbReference type="InterPro" id="IPR017896">
    <property type="entry name" value="4Fe4S_Fe-S-bd"/>
</dbReference>
<dbReference type="PROSITE" id="PS51379">
    <property type="entry name" value="4FE4S_FER_2"/>
    <property type="match status" value="2"/>
</dbReference>
<feature type="domain" description="4Fe-4S ferredoxin-type" evidence="7">
    <location>
        <begin position="80"/>
        <end position="110"/>
    </location>
</feature>
<dbReference type="GeneID" id="5709518"/>
<dbReference type="GO" id="GO:0046872">
    <property type="term" value="F:metal ion binding"/>
    <property type="evidence" value="ECO:0007669"/>
    <property type="project" value="UniProtKB-KW"/>
</dbReference>
<reference evidence="8 9" key="1">
    <citation type="submission" date="2007-10" db="EMBL/GenBank/DDBJ databases">
        <title>Complete sequence of Caldivirga maquilingensis IC-167.</title>
        <authorList>
            <consortium name="US DOE Joint Genome Institute"/>
            <person name="Copeland A."/>
            <person name="Lucas S."/>
            <person name="Lapidus A."/>
            <person name="Barry K."/>
            <person name="Glavina del Rio T."/>
            <person name="Dalin E."/>
            <person name="Tice H."/>
            <person name="Pitluck S."/>
            <person name="Saunders E."/>
            <person name="Brettin T."/>
            <person name="Bruce D."/>
            <person name="Detter J.C."/>
            <person name="Han C."/>
            <person name="Schmutz J."/>
            <person name="Larimer F."/>
            <person name="Land M."/>
            <person name="Hauser L."/>
            <person name="Kyrpides N."/>
            <person name="Ivanova N."/>
            <person name="Biddle J.F."/>
            <person name="Zhang Z."/>
            <person name="Fitz-Gibbon S.T."/>
            <person name="Lowe T.M."/>
            <person name="Saltikov C."/>
            <person name="House C.H."/>
            <person name="Richardson P."/>
        </authorList>
    </citation>
    <scope>NUCLEOTIDE SEQUENCE [LARGE SCALE GENOMIC DNA]</scope>
    <source>
        <strain evidence="9">ATCC 700844 / DSM 13496 / JCM 10307 / IC-167</strain>
    </source>
</reference>
<dbReference type="KEGG" id="cma:Cmaq_0851"/>
<keyword evidence="4" id="KW-0249">Electron transport</keyword>
<dbReference type="InterPro" id="IPR009051">
    <property type="entry name" value="Helical_ferredxn"/>
</dbReference>
<evidence type="ECO:0000313" key="8">
    <source>
        <dbReference type="EMBL" id="ABW01686.1"/>
    </source>
</evidence>